<dbReference type="SUPFAM" id="SSF53955">
    <property type="entry name" value="Lysozyme-like"/>
    <property type="match status" value="1"/>
</dbReference>
<evidence type="ECO:0000256" key="2">
    <source>
        <dbReference type="SAM" id="MobiDB-lite"/>
    </source>
</evidence>
<evidence type="ECO:0000313" key="4">
    <source>
        <dbReference type="EMBL" id="SIN78476.1"/>
    </source>
</evidence>
<dbReference type="GO" id="GO:0000270">
    <property type="term" value="P:peptidoglycan metabolic process"/>
    <property type="evidence" value="ECO:0007669"/>
    <property type="project" value="InterPro"/>
</dbReference>
<dbReference type="PROSITE" id="PS00922">
    <property type="entry name" value="TRANSGLYCOSYLASE"/>
    <property type="match status" value="1"/>
</dbReference>
<dbReference type="InterPro" id="IPR000189">
    <property type="entry name" value="Transglyc_AS"/>
</dbReference>
<feature type="region of interest" description="Disordered" evidence="2">
    <location>
        <begin position="65"/>
        <end position="85"/>
    </location>
</feature>
<proteinExistence type="inferred from homology"/>
<dbReference type="PANTHER" id="PTHR37423:SF2">
    <property type="entry name" value="MEMBRANE-BOUND LYTIC MUREIN TRANSGLYCOSYLASE C"/>
    <property type="match status" value="1"/>
</dbReference>
<name>A0A1N6E654_9GAMM</name>
<sequence>MPTLPMYLLLGSIAWSALSVVGLAAFLVWHQDTDGPTAAQSMNVSALVRGVEDLSPVSLPLKSEENTAASIKMPSESRFSQSVERAQKPDLKKVGDPPVNPAQVDGKIASDAPLDYMVFGDEIIVLLDTARLDERAQQRVLVRLMLLPELKSVEQLLDTKGIALLRLPNFYGRILWQGKPVRYPLQAQQMARALLARARPVQELGHTWREVHIPLKEVAYHDRAVRWHDLIVRESRRNRLDVALVSAIVETESGYRPHVKSRSGAVGLMQVMPKQAAQDVMKQLGKRLDERALLNPETNVAAGSAYLALLKHHYLAGVKNPRSREYLMVASYNGGINAVLKQFGKTREQAIARINRLKPEQVYRIIRYQFPRRETRLYLEKVVQRKARYQQWWQQNV</sequence>
<dbReference type="PANTHER" id="PTHR37423">
    <property type="entry name" value="SOLUBLE LYTIC MUREIN TRANSGLYCOSYLASE-RELATED"/>
    <property type="match status" value="1"/>
</dbReference>
<accession>A0A1N6E654</accession>
<gene>
    <name evidence="4" type="ORF">SAMN05443662_0616</name>
</gene>
<evidence type="ECO:0000313" key="5">
    <source>
        <dbReference type="Proteomes" id="UP000198461"/>
    </source>
</evidence>
<reference evidence="5" key="1">
    <citation type="submission" date="2016-11" db="EMBL/GenBank/DDBJ databases">
        <authorList>
            <person name="Varghese N."/>
            <person name="Submissions S."/>
        </authorList>
    </citation>
    <scope>NUCLEOTIDE SEQUENCE [LARGE SCALE GENOMIC DNA]</scope>
    <source>
        <strain evidence="5">DSM 17737</strain>
    </source>
</reference>
<dbReference type="Gene3D" id="1.10.530.10">
    <property type="match status" value="1"/>
</dbReference>
<dbReference type="GO" id="GO:0016020">
    <property type="term" value="C:membrane"/>
    <property type="evidence" value="ECO:0007669"/>
    <property type="project" value="InterPro"/>
</dbReference>
<dbReference type="Pfam" id="PF01464">
    <property type="entry name" value="SLT"/>
    <property type="match status" value="1"/>
</dbReference>
<dbReference type="InterPro" id="IPR023346">
    <property type="entry name" value="Lysozyme-like_dom_sf"/>
</dbReference>
<protein>
    <submittedName>
        <fullName evidence="4">Transglycosylase SLT domain-containing protein</fullName>
    </submittedName>
</protein>
<dbReference type="CDD" id="cd16893">
    <property type="entry name" value="LT_MltC_MltE"/>
    <property type="match status" value="1"/>
</dbReference>
<comment type="similarity">
    <text evidence="1">Belongs to the transglycosylase Slt family.</text>
</comment>
<keyword evidence="5" id="KW-1185">Reference proteome</keyword>
<evidence type="ECO:0000259" key="3">
    <source>
        <dbReference type="Pfam" id="PF01464"/>
    </source>
</evidence>
<evidence type="ECO:0000256" key="1">
    <source>
        <dbReference type="ARBA" id="ARBA00007734"/>
    </source>
</evidence>
<dbReference type="AlphaFoldDB" id="A0A1N6E654"/>
<dbReference type="STRING" id="364032.SAMN05443662_0616"/>
<feature type="domain" description="Transglycosylase SLT" evidence="3">
    <location>
        <begin position="231"/>
        <end position="353"/>
    </location>
</feature>
<dbReference type="EMBL" id="FSRE01000001">
    <property type="protein sequence ID" value="SIN78476.1"/>
    <property type="molecule type" value="Genomic_DNA"/>
</dbReference>
<dbReference type="InterPro" id="IPR008258">
    <property type="entry name" value="Transglycosylase_SLT_dom_1"/>
</dbReference>
<dbReference type="Proteomes" id="UP000198461">
    <property type="component" value="Unassembled WGS sequence"/>
</dbReference>
<dbReference type="GO" id="GO:0008933">
    <property type="term" value="F:peptidoglycan lytic transglycosylase activity"/>
    <property type="evidence" value="ECO:0007669"/>
    <property type="project" value="InterPro"/>
</dbReference>
<organism evidence="4 5">
    <name type="scientific">Sulfurivirga caldicuralii</name>
    <dbReference type="NCBI Taxonomy" id="364032"/>
    <lineage>
        <taxon>Bacteria</taxon>
        <taxon>Pseudomonadati</taxon>
        <taxon>Pseudomonadota</taxon>
        <taxon>Gammaproteobacteria</taxon>
        <taxon>Thiotrichales</taxon>
        <taxon>Piscirickettsiaceae</taxon>
        <taxon>Sulfurivirga</taxon>
    </lineage>
</organism>